<gene>
    <name evidence="3" type="ORF">ACFQRI_22895</name>
</gene>
<feature type="region of interest" description="Disordered" evidence="1">
    <location>
        <begin position="1"/>
        <end position="21"/>
    </location>
</feature>
<evidence type="ECO:0000313" key="3">
    <source>
        <dbReference type="EMBL" id="MFC7344266.1"/>
    </source>
</evidence>
<feature type="transmembrane region" description="Helical" evidence="2">
    <location>
        <begin position="34"/>
        <end position="55"/>
    </location>
</feature>
<sequence length="170" mass="18866">MSESVEAAGMSGDTPGQATGQGPSVFRERLYASWWTWPMPLIAAVLLAAEVHMGYPGVRAWLPYAVLVPLAVAVPLLLGRTKIEVTGGELWVGDAHLPLRFVEDVEVIPAREQRRALGPDLDPAAFMVHRSWVRTSVRVWLDDPDDPTPYWVVSTRKPEKLRSALLDERS</sequence>
<organism evidence="3 4">
    <name type="scientific">Saccharopolyspora griseoalba</name>
    <dbReference type="NCBI Taxonomy" id="1431848"/>
    <lineage>
        <taxon>Bacteria</taxon>
        <taxon>Bacillati</taxon>
        <taxon>Actinomycetota</taxon>
        <taxon>Actinomycetes</taxon>
        <taxon>Pseudonocardiales</taxon>
        <taxon>Pseudonocardiaceae</taxon>
        <taxon>Saccharopolyspora</taxon>
    </lineage>
</organism>
<evidence type="ECO:0000313" key="4">
    <source>
        <dbReference type="Proteomes" id="UP001596504"/>
    </source>
</evidence>
<evidence type="ECO:0000256" key="2">
    <source>
        <dbReference type="SAM" id="Phobius"/>
    </source>
</evidence>
<keyword evidence="2" id="KW-0812">Transmembrane</keyword>
<protein>
    <submittedName>
        <fullName evidence="3">DUF3093 domain-containing protein</fullName>
    </submittedName>
</protein>
<keyword evidence="2" id="KW-1133">Transmembrane helix</keyword>
<accession>A0ABW2LNX7</accession>
<reference evidence="4" key="1">
    <citation type="journal article" date="2019" name="Int. J. Syst. Evol. Microbiol.">
        <title>The Global Catalogue of Microorganisms (GCM) 10K type strain sequencing project: providing services to taxonomists for standard genome sequencing and annotation.</title>
        <authorList>
            <consortium name="The Broad Institute Genomics Platform"/>
            <consortium name="The Broad Institute Genome Sequencing Center for Infectious Disease"/>
            <person name="Wu L."/>
            <person name="Ma J."/>
        </authorList>
    </citation>
    <scope>NUCLEOTIDE SEQUENCE [LARGE SCALE GENOMIC DNA]</scope>
    <source>
        <strain evidence="4">WLHS5</strain>
    </source>
</reference>
<feature type="transmembrane region" description="Helical" evidence="2">
    <location>
        <begin position="61"/>
        <end position="78"/>
    </location>
</feature>
<dbReference type="Proteomes" id="UP001596504">
    <property type="component" value="Unassembled WGS sequence"/>
</dbReference>
<comment type="caution">
    <text evidence="3">The sequence shown here is derived from an EMBL/GenBank/DDBJ whole genome shotgun (WGS) entry which is preliminary data.</text>
</comment>
<dbReference type="InterPro" id="IPR021443">
    <property type="entry name" value="DUF3093"/>
</dbReference>
<keyword evidence="2" id="KW-0472">Membrane</keyword>
<dbReference type="EMBL" id="JBHTCJ010000015">
    <property type="protein sequence ID" value="MFC7344266.1"/>
    <property type="molecule type" value="Genomic_DNA"/>
</dbReference>
<keyword evidence="4" id="KW-1185">Reference proteome</keyword>
<name>A0ABW2LNX7_9PSEU</name>
<dbReference type="RefSeq" id="WP_380671906.1">
    <property type="nucleotide sequence ID" value="NZ_JBHTCJ010000015.1"/>
</dbReference>
<dbReference type="Pfam" id="PF11292">
    <property type="entry name" value="DUF3093"/>
    <property type="match status" value="1"/>
</dbReference>
<evidence type="ECO:0000256" key="1">
    <source>
        <dbReference type="SAM" id="MobiDB-lite"/>
    </source>
</evidence>
<proteinExistence type="predicted"/>